<evidence type="ECO:0000313" key="2">
    <source>
        <dbReference type="Proteomes" id="UP000219329"/>
    </source>
</evidence>
<protein>
    <submittedName>
        <fullName evidence="1">Uncharacterized protein</fullName>
    </submittedName>
</protein>
<dbReference type="EMBL" id="NTJZ01000012">
    <property type="protein sequence ID" value="PDH32932.1"/>
    <property type="molecule type" value="Genomic_DNA"/>
</dbReference>
<organism evidence="1 2">
    <name type="scientific">OM182 bacterium MED-G28</name>
    <dbReference type="NCBI Taxonomy" id="1986256"/>
    <lineage>
        <taxon>Bacteria</taxon>
        <taxon>Pseudomonadati</taxon>
        <taxon>Pseudomonadota</taxon>
        <taxon>Gammaproteobacteria</taxon>
        <taxon>OMG group</taxon>
        <taxon>OM182 clade</taxon>
    </lineage>
</organism>
<evidence type="ECO:0000313" key="1">
    <source>
        <dbReference type="EMBL" id="PDH32932.1"/>
    </source>
</evidence>
<sequence length="126" mass="14381">MINYQDAVDIFMQLYRFKISLLMILFACFGKRISAKTTGPSNMGEVINNSACDAELTFTPDAQQLYIMSNHPDGIGGQDFSVSDWIDGKWTEPRNLGIPFNSPDMDHYIYFAEGDEEFVYWTSTRP</sequence>
<dbReference type="AlphaFoldDB" id="A0A2A5W949"/>
<reference evidence="1 2" key="1">
    <citation type="submission" date="2017-08" db="EMBL/GenBank/DDBJ databases">
        <title>Fine stratification of microbial communities through a metagenomic profile of the photic zone.</title>
        <authorList>
            <person name="Haro-Moreno J.M."/>
            <person name="Lopez-Perez M."/>
            <person name="De La Torre J."/>
            <person name="Picazo A."/>
            <person name="Camacho A."/>
            <person name="Rodriguez-Valera F."/>
        </authorList>
    </citation>
    <scope>NUCLEOTIDE SEQUENCE [LARGE SCALE GENOMIC DNA]</scope>
    <source>
        <strain evidence="1">MED-G28</strain>
    </source>
</reference>
<accession>A0A2A5W949</accession>
<name>A0A2A5W949_9GAMM</name>
<proteinExistence type="predicted"/>
<comment type="caution">
    <text evidence="1">The sequence shown here is derived from an EMBL/GenBank/DDBJ whole genome shotgun (WGS) entry which is preliminary data.</text>
</comment>
<gene>
    <name evidence="1" type="ORF">CNF02_10665</name>
</gene>
<dbReference type="Proteomes" id="UP000219329">
    <property type="component" value="Unassembled WGS sequence"/>
</dbReference>